<dbReference type="SUPFAM" id="SSF53756">
    <property type="entry name" value="UDP-Glycosyltransferase/glycogen phosphorylase"/>
    <property type="match status" value="1"/>
</dbReference>
<dbReference type="Proteomes" id="UP000071561">
    <property type="component" value="Chromosome"/>
</dbReference>
<dbReference type="PANTHER" id="PTHR48043">
    <property type="entry name" value="EG:EG0003.4 PROTEIN-RELATED"/>
    <property type="match status" value="1"/>
</dbReference>
<evidence type="ECO:0000256" key="2">
    <source>
        <dbReference type="ARBA" id="ARBA00022679"/>
    </source>
</evidence>
<dbReference type="PANTHER" id="PTHR48043:SF145">
    <property type="entry name" value="FI06409P-RELATED"/>
    <property type="match status" value="1"/>
</dbReference>
<evidence type="ECO:0000313" key="3">
    <source>
        <dbReference type="EMBL" id="AMQ00401.1"/>
    </source>
</evidence>
<dbReference type="OrthoDB" id="9805366at2"/>
<accession>A0A127VGV4</accession>
<keyword evidence="2" id="KW-0808">Transferase</keyword>
<evidence type="ECO:0000256" key="1">
    <source>
        <dbReference type="ARBA" id="ARBA00022676"/>
    </source>
</evidence>
<evidence type="ECO:0008006" key="5">
    <source>
        <dbReference type="Google" id="ProtNLM"/>
    </source>
</evidence>
<dbReference type="GO" id="GO:0008194">
    <property type="term" value="F:UDP-glycosyltransferase activity"/>
    <property type="evidence" value="ECO:0007669"/>
    <property type="project" value="InterPro"/>
</dbReference>
<name>A0A127VGV4_9SPHI</name>
<dbReference type="CDD" id="cd03784">
    <property type="entry name" value="GT1_Gtf-like"/>
    <property type="match status" value="1"/>
</dbReference>
<dbReference type="InterPro" id="IPR050271">
    <property type="entry name" value="UDP-glycosyltransferase"/>
</dbReference>
<keyword evidence="4" id="KW-1185">Reference proteome</keyword>
<gene>
    <name evidence="3" type="ORF">AY601_3536</name>
</gene>
<dbReference type="EMBL" id="CP014504">
    <property type="protein sequence ID" value="AMQ00401.1"/>
    <property type="molecule type" value="Genomic_DNA"/>
</dbReference>
<dbReference type="RefSeq" id="WP_068403375.1">
    <property type="nucleotide sequence ID" value="NZ_CP014504.1"/>
</dbReference>
<dbReference type="AlphaFoldDB" id="A0A127VGV4"/>
<proteinExistence type="predicted"/>
<evidence type="ECO:0000313" key="4">
    <source>
        <dbReference type="Proteomes" id="UP000071561"/>
    </source>
</evidence>
<organism evidence="3 4">
    <name type="scientific">Pedobacter cryoconitis</name>
    <dbReference type="NCBI Taxonomy" id="188932"/>
    <lineage>
        <taxon>Bacteria</taxon>
        <taxon>Pseudomonadati</taxon>
        <taxon>Bacteroidota</taxon>
        <taxon>Sphingobacteriia</taxon>
        <taxon>Sphingobacteriales</taxon>
        <taxon>Sphingobacteriaceae</taxon>
        <taxon>Pedobacter</taxon>
    </lineage>
</organism>
<dbReference type="KEGG" id="pcm:AY601_3536"/>
<dbReference type="PATRIC" id="fig|188932.3.peg.3678"/>
<sequence>MNKVLIIQYPSLSHLNASFKIAKILKNNGYEVFYFMPKDFYSHVNNNNFHFYSSDTFPFGVDADISFAKQMEIDYDYFDKLKNKCSTLFYDLRKGELNTAVDTIKPNVIIADTFAGTDFLLLYQKIRMLRIKFFYLETMLSSIGSANHPYLNSRSMPDQKISVRFEHFLRVASKNMRQIFDKILYLGQDEYSVLNRKIKAEGLPAHYQIDKSNFFDIIFKNIPSLLTSPIELEYFKIPQYENHHYLGLFVDKSRVDMCIDDRLKAIVSKERPVIYISFGTVFGEHRSRDIFSLMKKLNAVAAQLPDFDFIFSLGKKKWEEEHLKQLSNIHIFSYVPQLWMLENSKVFITHGGLNSVKESIAIGIPLLVYPVDIDQIGNARKIMTKKIGLYGELKKDSVKMIKNKIERLLGTNDYRNNMEIIRFNIDNKYNEEELILNLIDQYDPIV</sequence>
<keyword evidence="1" id="KW-0328">Glycosyltransferase</keyword>
<protein>
    <recommendedName>
        <fullName evidence="5">MGT family glycosyltransferase</fullName>
    </recommendedName>
</protein>
<dbReference type="InterPro" id="IPR002213">
    <property type="entry name" value="UDP_glucos_trans"/>
</dbReference>
<reference evidence="3 4" key="1">
    <citation type="submission" date="2016-03" db="EMBL/GenBank/DDBJ databases">
        <title>Complete genome sequence of Pedobacter cryoconitis PAMC 27485.</title>
        <authorList>
            <person name="Lee J."/>
            <person name="Kim O.-S."/>
        </authorList>
    </citation>
    <scope>NUCLEOTIDE SEQUENCE [LARGE SCALE GENOMIC DNA]</scope>
    <source>
        <strain evidence="3 4">PAMC 27485</strain>
    </source>
</reference>
<dbReference type="Gene3D" id="3.40.50.2000">
    <property type="entry name" value="Glycogen Phosphorylase B"/>
    <property type="match status" value="2"/>
</dbReference>
<dbReference type="Pfam" id="PF00201">
    <property type="entry name" value="UDPGT"/>
    <property type="match status" value="1"/>
</dbReference>